<dbReference type="GO" id="GO:0034975">
    <property type="term" value="P:protein folding in endoplasmic reticulum"/>
    <property type="evidence" value="ECO:0007669"/>
    <property type="project" value="TreeGrafter"/>
</dbReference>
<keyword evidence="12" id="KW-1185">Reference proteome</keyword>
<feature type="transmembrane region" description="Helical" evidence="8">
    <location>
        <begin position="15"/>
        <end position="34"/>
    </location>
</feature>
<dbReference type="InterPro" id="IPR002809">
    <property type="entry name" value="EMC3/TMCO1"/>
</dbReference>
<dbReference type="GO" id="GO:0072546">
    <property type="term" value="C:EMC complex"/>
    <property type="evidence" value="ECO:0007669"/>
    <property type="project" value="TreeGrafter"/>
</dbReference>
<dbReference type="EMBL" id="CAID01000016">
    <property type="protein sequence ID" value="CEG00417.1"/>
    <property type="molecule type" value="Genomic_DNA"/>
</dbReference>
<keyword evidence="4 8" id="KW-0812">Transmembrane</keyword>
<dbReference type="AlphaFoldDB" id="A0A454XKV3"/>
<dbReference type="Proteomes" id="UP000195557">
    <property type="component" value="Unassembled WGS sequence"/>
</dbReference>
<sequence length="270" mass="29925">MIPIDARLDAQVRDWVLLPIFIAMYAVGCVRHHVSRALNASETSDKARDEVKNEITDGNLATRADRLASFCGYLRPRSFLSRLNYLCDDERGKLSETRGSDTSKKAMEMMSDPTKATAMMSKSLINIVPQMVTGAWVNFFFTGFVVGRVPFPLTASFRGMLQRGVALRGLDVTYVSSLSWYFLNLFGLGGVFRLTLGANEEETDPMAGRQAMMGAMGANADRAFAQIKERLAATKHEHTIWRADARATAILSALCEGKSEIEARRIALKK</sequence>
<accession>A0A454XKV3</accession>
<evidence type="ECO:0000256" key="8">
    <source>
        <dbReference type="SAM" id="Phobius"/>
    </source>
</evidence>
<dbReference type="EMBL" id="KZ155787">
    <property type="protein sequence ID" value="OUS45693.1"/>
    <property type="molecule type" value="Genomic_DNA"/>
</dbReference>
<evidence type="ECO:0000313" key="11">
    <source>
        <dbReference type="EMBL" id="OUS45693.1"/>
    </source>
</evidence>
<reference evidence="9 12" key="1">
    <citation type="journal article" date="2006" name="Proc. Natl. Acad. Sci. U.S.A.">
        <title>Genome analysis of the smallest free-living eukaryote Ostreococcus tauri unveils many unique features.</title>
        <authorList>
            <person name="Derelle E."/>
            <person name="Ferraz C."/>
            <person name="Rombauts S."/>
            <person name="Rouze P."/>
            <person name="Worden A.Z."/>
            <person name="Robbens S."/>
            <person name="Partensky F."/>
            <person name="Degroeve S."/>
            <person name="Echeynie S."/>
            <person name="Cooke R."/>
            <person name="Saeys Y."/>
            <person name="Wuyts J."/>
            <person name="Jabbari K."/>
            <person name="Bowler C."/>
            <person name="Panaud O."/>
            <person name="Piegu B."/>
            <person name="Ball S.G."/>
            <person name="Ral J.-P."/>
            <person name="Bouget F.-Y."/>
            <person name="Piganeau G."/>
            <person name="De Baets B."/>
            <person name="Picard A."/>
            <person name="Delseny M."/>
            <person name="Demaille J."/>
            <person name="Van de Peer Y."/>
            <person name="Moreau H."/>
        </authorList>
    </citation>
    <scope>NUCLEOTIDE SEQUENCE [LARGE SCALE GENOMIC DNA]</scope>
    <source>
        <strain evidence="9 12">OTTH0595</strain>
    </source>
</reference>
<dbReference type="OrthoDB" id="6745403at2759"/>
<organism evidence="10">
    <name type="scientific">Ostreococcus tauri</name>
    <name type="common">Marine green alga</name>
    <dbReference type="NCBI Taxonomy" id="70448"/>
    <lineage>
        <taxon>Eukaryota</taxon>
        <taxon>Viridiplantae</taxon>
        <taxon>Chlorophyta</taxon>
        <taxon>Mamiellophyceae</taxon>
        <taxon>Mamiellales</taxon>
        <taxon>Bathycoccaceae</taxon>
        <taxon>Ostreococcus</taxon>
    </lineage>
</organism>
<keyword evidence="5 8" id="KW-1133">Transmembrane helix</keyword>
<keyword evidence="6 8" id="KW-0472">Membrane</keyword>
<dbReference type="Proteomes" id="UP000009170">
    <property type="component" value="Unassembled WGS sequence"/>
</dbReference>
<dbReference type="eggNOG" id="KOG3188">
    <property type="taxonomic scope" value="Eukaryota"/>
</dbReference>
<evidence type="ECO:0000256" key="6">
    <source>
        <dbReference type="ARBA" id="ARBA00023136"/>
    </source>
</evidence>
<gene>
    <name evidence="10" type="ORF">BE221DRAFT_193830</name>
    <name evidence="11" type="ORF">BE221DRAFT_195309</name>
    <name evidence="9" type="ORF">OT_ostta16g02065</name>
</gene>
<dbReference type="PANTHER" id="PTHR13116">
    <property type="entry name" value="ER MEMBRANE PROTEIN COMPLEX SUBUNIT 3"/>
    <property type="match status" value="1"/>
</dbReference>
<evidence type="ECO:0000256" key="2">
    <source>
        <dbReference type="ARBA" id="ARBA00005376"/>
    </source>
</evidence>
<dbReference type="Pfam" id="PF01956">
    <property type="entry name" value="EMC3_TMCO1"/>
    <property type="match status" value="1"/>
</dbReference>
<proteinExistence type="inferred from homology"/>
<dbReference type="InterPro" id="IPR008568">
    <property type="entry name" value="EMC3"/>
</dbReference>
<evidence type="ECO:0000256" key="4">
    <source>
        <dbReference type="ARBA" id="ARBA00022692"/>
    </source>
</evidence>
<evidence type="ECO:0000256" key="1">
    <source>
        <dbReference type="ARBA" id="ARBA00004141"/>
    </source>
</evidence>
<feature type="transmembrane region" description="Helical" evidence="8">
    <location>
        <begin position="178"/>
        <end position="196"/>
    </location>
</feature>
<dbReference type="PIRSF" id="PIRSF010045">
    <property type="entry name" value="DUF850_TM_euk"/>
    <property type="match status" value="1"/>
</dbReference>
<dbReference type="EMBL" id="KZ155825">
    <property type="protein sequence ID" value="OUS44360.1"/>
    <property type="molecule type" value="Genomic_DNA"/>
</dbReference>
<comment type="subcellular location">
    <subcellularLocation>
        <location evidence="1">Membrane</location>
        <topology evidence="1">Multi-pass membrane protein</topology>
    </subcellularLocation>
</comment>
<reference evidence="10" key="3">
    <citation type="submission" date="2017-04" db="EMBL/GenBank/DDBJ databases">
        <title>Population genomics of picophytoplankton unveils novel chromosome hypervariability.</title>
        <authorList>
            <consortium name="DOE Joint Genome Institute"/>
            <person name="Blanc-Mathieu R."/>
            <person name="Krasovec M."/>
            <person name="Hebrard M."/>
            <person name="Yau S."/>
            <person name="Desgranges E."/>
            <person name="Martin J."/>
            <person name="Schackwitz W."/>
            <person name="Kuo A."/>
            <person name="Salin G."/>
            <person name="Donnadieu C."/>
            <person name="Desdevises Y."/>
            <person name="Sanchez-Ferandin S."/>
            <person name="Moreau H."/>
            <person name="Rivals E."/>
            <person name="Grigoriev I.V."/>
            <person name="Grimsley N."/>
            <person name="Eyre-Walker A."/>
            <person name="Piganeau G."/>
        </authorList>
    </citation>
    <scope>NUCLEOTIDE SEQUENCE [LARGE SCALE GENOMIC DNA]</scope>
    <source>
        <strain evidence="10">RCC 1115</strain>
    </source>
</reference>
<accession>A0A1Y5I4A7</accession>
<evidence type="ECO:0000256" key="3">
    <source>
        <dbReference type="ARBA" id="ARBA00020822"/>
    </source>
</evidence>
<evidence type="ECO:0000256" key="7">
    <source>
        <dbReference type="PIRNR" id="PIRNR010045"/>
    </source>
</evidence>
<dbReference type="PANTHER" id="PTHR13116:SF5">
    <property type="entry name" value="ER MEMBRANE PROTEIN COMPLEX SUBUNIT 3"/>
    <property type="match status" value="1"/>
</dbReference>
<evidence type="ECO:0000256" key="5">
    <source>
        <dbReference type="ARBA" id="ARBA00022989"/>
    </source>
</evidence>
<feature type="transmembrane region" description="Helical" evidence="8">
    <location>
        <begin position="124"/>
        <end position="146"/>
    </location>
</feature>
<evidence type="ECO:0000313" key="10">
    <source>
        <dbReference type="EMBL" id="OUS44360.1"/>
    </source>
</evidence>
<evidence type="ECO:0000313" key="12">
    <source>
        <dbReference type="Proteomes" id="UP000009170"/>
    </source>
</evidence>
<protein>
    <recommendedName>
        <fullName evidence="3 7">ER membrane protein complex subunit 3</fullName>
    </recommendedName>
</protein>
<dbReference type="STRING" id="70448.A0A1Y5I4A7"/>
<reference evidence="9" key="2">
    <citation type="journal article" date="2014" name="BMC Genomics">
        <title>An improved genome of the model marine alga Ostreococcus tauri unfolds by assessing Illumina de novo assemblies.</title>
        <authorList>
            <person name="Blanc-Mathieu R."/>
            <person name="Verhelst B."/>
            <person name="Derelle E."/>
            <person name="Rombauts S."/>
            <person name="Bouget F.Y."/>
            <person name="Carre I."/>
            <person name="Chateau A."/>
            <person name="Eyre-Walker A."/>
            <person name="Grimsley N."/>
            <person name="Moreau H."/>
            <person name="Piegu B."/>
            <person name="Rivals E."/>
            <person name="Schackwitz W."/>
            <person name="Van de Peer Y."/>
            <person name="Piganeau G."/>
        </authorList>
    </citation>
    <scope>NUCLEOTIDE SEQUENCE</scope>
    <source>
        <strain evidence="9">RCC4221</strain>
    </source>
</reference>
<name>A0A454XKV3_OSTTA</name>
<dbReference type="SMART" id="SM01415">
    <property type="entry name" value="DUF106"/>
    <property type="match status" value="1"/>
</dbReference>
<evidence type="ECO:0000313" key="9">
    <source>
        <dbReference type="EMBL" id="CEG00417.1"/>
    </source>
</evidence>
<comment type="similarity">
    <text evidence="2 7">Belongs to the EMC3 family.</text>
</comment>
<accession>A0A096P868</accession>